<dbReference type="InterPro" id="IPR015421">
    <property type="entry name" value="PyrdxlP-dep_Trfase_major"/>
</dbReference>
<keyword evidence="6" id="KW-1185">Reference proteome</keyword>
<dbReference type="InterPro" id="IPR015424">
    <property type="entry name" value="PyrdxlP-dep_Trfase"/>
</dbReference>
<dbReference type="PANTHER" id="PTHR48097">
    <property type="entry name" value="L-THREONINE ALDOLASE-RELATED"/>
    <property type="match status" value="1"/>
</dbReference>
<evidence type="ECO:0000256" key="1">
    <source>
        <dbReference type="ARBA" id="ARBA00001933"/>
    </source>
</evidence>
<dbReference type="GO" id="GO:0006520">
    <property type="term" value="P:amino acid metabolic process"/>
    <property type="evidence" value="ECO:0007669"/>
    <property type="project" value="InterPro"/>
</dbReference>
<proteinExistence type="inferred from homology"/>
<evidence type="ECO:0000313" key="6">
    <source>
        <dbReference type="Proteomes" id="UP000553888"/>
    </source>
</evidence>
<organism evidence="5 6">
    <name type="scientific">Schumannella luteola</name>
    <dbReference type="NCBI Taxonomy" id="472059"/>
    <lineage>
        <taxon>Bacteria</taxon>
        <taxon>Bacillati</taxon>
        <taxon>Actinomycetota</taxon>
        <taxon>Actinomycetes</taxon>
        <taxon>Micrococcales</taxon>
        <taxon>Microbacteriaceae</taxon>
        <taxon>Schumannella</taxon>
    </lineage>
</organism>
<comment type="caution">
    <text evidence="5">The sequence shown here is derived from an EMBL/GenBank/DDBJ whole genome shotgun (WGS) entry which is preliminary data.</text>
</comment>
<dbReference type="EC" id="4.1.2.5" evidence="5"/>
<name>A0A852YAJ7_9MICO</name>
<dbReference type="CDD" id="cd06502">
    <property type="entry name" value="TA_like"/>
    <property type="match status" value="1"/>
</dbReference>
<dbReference type="InterPro" id="IPR015422">
    <property type="entry name" value="PyrdxlP-dep_Trfase_small"/>
</dbReference>
<feature type="domain" description="Aromatic amino acid beta-eliminating lyase/threonine aldolase" evidence="4">
    <location>
        <begin position="13"/>
        <end position="286"/>
    </location>
</feature>
<keyword evidence="3" id="KW-0663">Pyridoxal phosphate</keyword>
<comment type="similarity">
    <text evidence="2">Belongs to the threonine aldolase family.</text>
</comment>
<keyword evidence="5" id="KW-0456">Lyase</keyword>
<protein>
    <submittedName>
        <fullName evidence="5">Threonine aldolase</fullName>
        <ecNumber evidence="5">4.1.2.5</ecNumber>
    </submittedName>
</protein>
<dbReference type="Proteomes" id="UP000553888">
    <property type="component" value="Unassembled WGS sequence"/>
</dbReference>
<sequence>MTERLHDPDYRGFASDNYAGIHPEVLVAIAAANEGHQVAYGEDVYTERLGEVIRREFGDDAEVFPVFNGTGANVVSLKSILPPWGAVIGTANAHIHTDEGGAPERIAGVKIYPVPVPHGKLTPELIATEAWGWGDEHRAQPLAVSITQSTELGTVYTPEEVRAVADYAHGNGMAVHMDGARLWNAAAALGVPFREFTSEAGVDILSLGGTKNGLLGVEAIVLIDPQAGTGLKYLRKLSMQLSSKMRFASAQLLALFEDAGDGSGDSLGIRSAKHANAMAALLRSKLDAGVADGSIRGLGFSQETQANAVFAELAPESADRIREKVRFYDWDRSLGQVRWMTAWDTTEADIDRFVAAVREELGA</sequence>
<evidence type="ECO:0000259" key="4">
    <source>
        <dbReference type="Pfam" id="PF01212"/>
    </source>
</evidence>
<dbReference type="Pfam" id="PF01212">
    <property type="entry name" value="Beta_elim_lyase"/>
    <property type="match status" value="1"/>
</dbReference>
<dbReference type="GO" id="GO:0004793">
    <property type="term" value="F:threonine aldolase activity"/>
    <property type="evidence" value="ECO:0007669"/>
    <property type="project" value="UniProtKB-EC"/>
</dbReference>
<dbReference type="InterPro" id="IPR001597">
    <property type="entry name" value="ArAA_b-elim_lyase/Thr_aldolase"/>
</dbReference>
<dbReference type="EMBL" id="JACBZY010000001">
    <property type="protein sequence ID" value="NYG98221.1"/>
    <property type="molecule type" value="Genomic_DNA"/>
</dbReference>
<evidence type="ECO:0000256" key="3">
    <source>
        <dbReference type="ARBA" id="ARBA00022898"/>
    </source>
</evidence>
<dbReference type="AlphaFoldDB" id="A0A852YAJ7"/>
<evidence type="ECO:0000313" key="5">
    <source>
        <dbReference type="EMBL" id="NYG98221.1"/>
    </source>
</evidence>
<comment type="cofactor">
    <cofactor evidence="1">
        <name>pyridoxal 5'-phosphate</name>
        <dbReference type="ChEBI" id="CHEBI:597326"/>
    </cofactor>
</comment>
<dbReference type="Gene3D" id="3.40.640.10">
    <property type="entry name" value="Type I PLP-dependent aspartate aminotransferase-like (Major domain)"/>
    <property type="match status" value="1"/>
</dbReference>
<gene>
    <name evidence="5" type="ORF">BJ979_000847</name>
</gene>
<dbReference type="SUPFAM" id="SSF53383">
    <property type="entry name" value="PLP-dependent transferases"/>
    <property type="match status" value="1"/>
</dbReference>
<reference evidence="5 6" key="1">
    <citation type="submission" date="2020-07" db="EMBL/GenBank/DDBJ databases">
        <title>Sequencing the genomes of 1000 actinobacteria strains.</title>
        <authorList>
            <person name="Klenk H.-P."/>
        </authorList>
    </citation>
    <scope>NUCLEOTIDE SEQUENCE [LARGE SCALE GENOMIC DNA]</scope>
    <source>
        <strain evidence="5 6">DSM 23141</strain>
    </source>
</reference>
<accession>A0A852YAJ7</accession>
<dbReference type="PANTHER" id="PTHR48097:SF5">
    <property type="entry name" value="LOW SPECIFICITY L-THREONINE ALDOLASE"/>
    <property type="match status" value="1"/>
</dbReference>
<dbReference type="Gene3D" id="3.90.1150.10">
    <property type="entry name" value="Aspartate Aminotransferase, domain 1"/>
    <property type="match status" value="1"/>
</dbReference>
<evidence type="ECO:0000256" key="2">
    <source>
        <dbReference type="ARBA" id="ARBA00006966"/>
    </source>
</evidence>